<keyword evidence="3" id="KW-0949">S-adenosyl-L-methionine</keyword>
<organism evidence="6 7">
    <name type="scientific">Neisseria zoodegmatis</name>
    <dbReference type="NCBI Taxonomy" id="326523"/>
    <lineage>
        <taxon>Bacteria</taxon>
        <taxon>Pseudomonadati</taxon>
        <taxon>Pseudomonadota</taxon>
        <taxon>Betaproteobacteria</taxon>
        <taxon>Neisseriales</taxon>
        <taxon>Neisseriaceae</taxon>
        <taxon>Neisseria</taxon>
    </lineage>
</organism>
<dbReference type="EMBL" id="UGRS01000002">
    <property type="protein sequence ID" value="SUA44221.1"/>
    <property type="molecule type" value="Genomic_DNA"/>
</dbReference>
<evidence type="ECO:0000313" key="6">
    <source>
        <dbReference type="EMBL" id="SUA44221.1"/>
    </source>
</evidence>
<name>A0A378WUR5_9NEIS</name>
<dbReference type="AlphaFoldDB" id="A0A378WUR5"/>
<dbReference type="Pfam" id="PF00891">
    <property type="entry name" value="Methyltransf_2"/>
    <property type="match status" value="1"/>
</dbReference>
<evidence type="ECO:0000256" key="1">
    <source>
        <dbReference type="ARBA" id="ARBA00022603"/>
    </source>
</evidence>
<dbReference type="InterPro" id="IPR001077">
    <property type="entry name" value="COMT_C"/>
</dbReference>
<dbReference type="RefSeq" id="WP_115134314.1">
    <property type="nucleotide sequence ID" value="NZ_UGRS01000002.1"/>
</dbReference>
<dbReference type="Gene3D" id="3.40.50.150">
    <property type="entry name" value="Vaccinia Virus protein VP39"/>
    <property type="match status" value="1"/>
</dbReference>
<keyword evidence="1 6" id="KW-0489">Methyltransferase</keyword>
<reference evidence="6 7" key="1">
    <citation type="submission" date="2018-06" db="EMBL/GenBank/DDBJ databases">
        <authorList>
            <consortium name="Pathogen Informatics"/>
            <person name="Doyle S."/>
        </authorList>
    </citation>
    <scope>NUCLEOTIDE SEQUENCE [LARGE SCALE GENOMIC DNA]</scope>
    <source>
        <strain evidence="6 7">NCTC12229</strain>
    </source>
</reference>
<dbReference type="SUPFAM" id="SSF46785">
    <property type="entry name" value="Winged helix' DNA-binding domain"/>
    <property type="match status" value="1"/>
</dbReference>
<evidence type="ECO:0000256" key="2">
    <source>
        <dbReference type="ARBA" id="ARBA00022679"/>
    </source>
</evidence>
<dbReference type="SUPFAM" id="SSF53335">
    <property type="entry name" value="S-adenosyl-L-methionine-dependent methyltransferases"/>
    <property type="match status" value="1"/>
</dbReference>
<dbReference type="InterPro" id="IPR016461">
    <property type="entry name" value="COMT-like"/>
</dbReference>
<dbReference type="Gene3D" id="1.20.58.1390">
    <property type="match status" value="1"/>
</dbReference>
<gene>
    <name evidence="6" type="ORF">NCTC12229_01706</name>
</gene>
<evidence type="ECO:0000313" key="7">
    <source>
        <dbReference type="Proteomes" id="UP000254055"/>
    </source>
</evidence>
<dbReference type="GO" id="GO:0032259">
    <property type="term" value="P:methylation"/>
    <property type="evidence" value="ECO:0007669"/>
    <property type="project" value="UniProtKB-KW"/>
</dbReference>
<evidence type="ECO:0000259" key="4">
    <source>
        <dbReference type="Pfam" id="PF00891"/>
    </source>
</evidence>
<evidence type="ECO:0000256" key="3">
    <source>
        <dbReference type="ARBA" id="ARBA00022691"/>
    </source>
</evidence>
<dbReference type="PIRSF" id="PIRSF005739">
    <property type="entry name" value="O-mtase"/>
    <property type="match status" value="1"/>
</dbReference>
<dbReference type="PANTHER" id="PTHR43712">
    <property type="entry name" value="PUTATIVE (AFU_ORTHOLOGUE AFUA_4G14580)-RELATED"/>
    <property type="match status" value="1"/>
</dbReference>
<dbReference type="PANTHER" id="PTHR43712:SF2">
    <property type="entry name" value="O-METHYLTRANSFERASE CICE"/>
    <property type="match status" value="1"/>
</dbReference>
<keyword evidence="2 6" id="KW-0808">Transferase</keyword>
<proteinExistence type="predicted"/>
<dbReference type="Pfam" id="PF21212">
    <property type="entry name" value="Dimerisation2-like_dom"/>
    <property type="match status" value="1"/>
</dbReference>
<dbReference type="InterPro" id="IPR049480">
    <property type="entry name" value="BVU_1015-like_N"/>
</dbReference>
<feature type="domain" description="BVU-1015-like N-terminal dimerisation-like" evidence="5">
    <location>
        <begin position="22"/>
        <end position="93"/>
    </location>
</feature>
<accession>A0A378WUR5</accession>
<dbReference type="Gene3D" id="1.10.10.10">
    <property type="entry name" value="Winged helix-like DNA-binding domain superfamily/Winged helix DNA-binding domain"/>
    <property type="match status" value="1"/>
</dbReference>
<dbReference type="InterPro" id="IPR036388">
    <property type="entry name" value="WH-like_DNA-bd_sf"/>
</dbReference>
<dbReference type="OrthoDB" id="9805418at2"/>
<dbReference type="GO" id="GO:0008171">
    <property type="term" value="F:O-methyltransferase activity"/>
    <property type="evidence" value="ECO:0007669"/>
    <property type="project" value="InterPro"/>
</dbReference>
<feature type="domain" description="O-methyltransferase C-terminal" evidence="4">
    <location>
        <begin position="177"/>
        <end position="324"/>
    </location>
</feature>
<dbReference type="InterPro" id="IPR029063">
    <property type="entry name" value="SAM-dependent_MTases_sf"/>
</dbReference>
<sequence length="362" mass="40728">MKLFPALEKRYSTEQLSAGDAQRLAQEIAFAPVVFQVSRLMVKFGILDRLNDKQDGMTLDEIAESAGLSRYAAQVLLESSLTIGTVLTQDDRYLISKAGWFLIKDPMARVNMDFVHEVCYQGLFDLEATLLNGKPEGLKVFGSWPTIYEGLSQLPAITQEKWFAFDHYYSDNSFAEALAIVFARPVKKLLDVGGNTGRWAVQCVGYDQDVEVTIMDLPQQIGLMRKAVAGKLGEERIHGHPANLLDPEVPFPTGFDAIWMSQFLDCFSEEEVTSILSRAARSMGDDTDLYIMEPFWDRQKYETAAYCLTQTSIYFTAMANGNSKIYHSEDMIRCVENAGLQVVEIHDKLGRGHSILRCRKKA</sequence>
<dbReference type="Proteomes" id="UP000254055">
    <property type="component" value="Unassembled WGS sequence"/>
</dbReference>
<protein>
    <submittedName>
        <fullName evidence="6">C-20 methyltransferase BchU</fullName>
    </submittedName>
</protein>
<evidence type="ECO:0000259" key="5">
    <source>
        <dbReference type="Pfam" id="PF21212"/>
    </source>
</evidence>
<dbReference type="InterPro" id="IPR036390">
    <property type="entry name" value="WH_DNA-bd_sf"/>
</dbReference>
<dbReference type="PROSITE" id="PS51683">
    <property type="entry name" value="SAM_OMT_II"/>
    <property type="match status" value="1"/>
</dbReference>